<name>A0A3D8QKI1_9HELO</name>
<feature type="transmembrane region" description="Helical" evidence="7">
    <location>
        <begin position="205"/>
        <end position="228"/>
    </location>
</feature>
<comment type="caution">
    <text evidence="9">The sequence shown here is derived from an EMBL/GenBank/DDBJ whole genome shotgun (WGS) entry which is preliminary data.</text>
</comment>
<dbReference type="EMBL" id="PDLM01000014">
    <property type="protein sequence ID" value="RDW62289.1"/>
    <property type="molecule type" value="Genomic_DNA"/>
</dbReference>
<feature type="transmembrane region" description="Helical" evidence="7">
    <location>
        <begin position="490"/>
        <end position="510"/>
    </location>
</feature>
<evidence type="ECO:0000256" key="2">
    <source>
        <dbReference type="ARBA" id="ARBA00022448"/>
    </source>
</evidence>
<evidence type="ECO:0000256" key="3">
    <source>
        <dbReference type="ARBA" id="ARBA00022692"/>
    </source>
</evidence>
<feature type="transmembrane region" description="Helical" evidence="7">
    <location>
        <begin position="361"/>
        <end position="381"/>
    </location>
</feature>
<keyword evidence="2" id="KW-0813">Transport</keyword>
<feature type="transmembrane region" description="Helical" evidence="7">
    <location>
        <begin position="425"/>
        <end position="447"/>
    </location>
</feature>
<dbReference type="GO" id="GO:0022857">
    <property type="term" value="F:transmembrane transporter activity"/>
    <property type="evidence" value="ECO:0007669"/>
    <property type="project" value="InterPro"/>
</dbReference>
<dbReference type="PANTHER" id="PTHR23504:SF6">
    <property type="entry name" value="MULTIDRUG TRANSPORTER, PUTATIVE (AFU_ORTHOLOGUE AFUA_4G08740)-RELATED"/>
    <property type="match status" value="1"/>
</dbReference>
<evidence type="ECO:0000259" key="8">
    <source>
        <dbReference type="PROSITE" id="PS50850"/>
    </source>
</evidence>
<organism evidence="9 10">
    <name type="scientific">Coleophoma cylindrospora</name>
    <dbReference type="NCBI Taxonomy" id="1849047"/>
    <lineage>
        <taxon>Eukaryota</taxon>
        <taxon>Fungi</taxon>
        <taxon>Dikarya</taxon>
        <taxon>Ascomycota</taxon>
        <taxon>Pezizomycotina</taxon>
        <taxon>Leotiomycetes</taxon>
        <taxon>Helotiales</taxon>
        <taxon>Dermateaceae</taxon>
        <taxon>Coleophoma</taxon>
    </lineage>
</organism>
<evidence type="ECO:0000313" key="10">
    <source>
        <dbReference type="Proteomes" id="UP000256645"/>
    </source>
</evidence>
<proteinExistence type="predicted"/>
<dbReference type="InterPro" id="IPR036259">
    <property type="entry name" value="MFS_trans_sf"/>
</dbReference>
<feature type="transmembrane region" description="Helical" evidence="7">
    <location>
        <begin position="147"/>
        <end position="166"/>
    </location>
</feature>
<accession>A0A3D8QKI1</accession>
<keyword evidence="10" id="KW-1185">Reference proteome</keyword>
<dbReference type="SUPFAM" id="SSF103473">
    <property type="entry name" value="MFS general substrate transporter"/>
    <property type="match status" value="1"/>
</dbReference>
<dbReference type="PROSITE" id="PS50850">
    <property type="entry name" value="MFS"/>
    <property type="match status" value="1"/>
</dbReference>
<evidence type="ECO:0000256" key="4">
    <source>
        <dbReference type="ARBA" id="ARBA00022989"/>
    </source>
</evidence>
<feature type="region of interest" description="Disordered" evidence="6">
    <location>
        <begin position="321"/>
        <end position="346"/>
    </location>
</feature>
<dbReference type="InterPro" id="IPR001958">
    <property type="entry name" value="Tet-R_TetA/multi-R_MdtG-like"/>
</dbReference>
<dbReference type="PANTHER" id="PTHR23504">
    <property type="entry name" value="MAJOR FACILITATOR SUPERFAMILY DOMAIN-CONTAINING PROTEIN 10"/>
    <property type="match status" value="1"/>
</dbReference>
<reference evidence="9 10" key="1">
    <citation type="journal article" date="2018" name="IMA Fungus">
        <title>IMA Genome-F 9: Draft genome sequence of Annulohypoxylon stygium, Aspergillus mulundensis, Berkeleyomyces basicola (syn. Thielaviopsis basicola), Ceratocystis smalleyi, two Cercospora beticola strains, Coleophoma cylindrospora, Fusarium fracticaudum, Phialophora cf. hyalina, and Morchella septimelata.</title>
        <authorList>
            <person name="Wingfield B.D."/>
            <person name="Bills G.F."/>
            <person name="Dong Y."/>
            <person name="Huang W."/>
            <person name="Nel W.J."/>
            <person name="Swalarsk-Parry B.S."/>
            <person name="Vaghefi N."/>
            <person name="Wilken P.M."/>
            <person name="An Z."/>
            <person name="de Beer Z.W."/>
            <person name="De Vos L."/>
            <person name="Chen L."/>
            <person name="Duong T.A."/>
            <person name="Gao Y."/>
            <person name="Hammerbacher A."/>
            <person name="Kikkert J.R."/>
            <person name="Li Y."/>
            <person name="Li H."/>
            <person name="Li K."/>
            <person name="Li Q."/>
            <person name="Liu X."/>
            <person name="Ma X."/>
            <person name="Naidoo K."/>
            <person name="Pethybridge S.J."/>
            <person name="Sun J."/>
            <person name="Steenkamp E.T."/>
            <person name="van der Nest M.A."/>
            <person name="van Wyk S."/>
            <person name="Wingfield M.J."/>
            <person name="Xiong C."/>
            <person name="Yue Q."/>
            <person name="Zhang X."/>
        </authorList>
    </citation>
    <scope>NUCLEOTIDE SEQUENCE [LARGE SCALE GENOMIC DNA]</scope>
    <source>
        <strain evidence="9 10">BP6252</strain>
    </source>
</reference>
<keyword evidence="3 7" id="KW-0812">Transmembrane</keyword>
<feature type="transmembrane region" description="Helical" evidence="7">
    <location>
        <begin position="248"/>
        <end position="272"/>
    </location>
</feature>
<sequence length="621" mass="68977">MHERIRSCSEQRRGHNLSIVSLSHPSNDGGRLAATRDEGRDTGVGGLKEMMGMMDHEKLPEEEVTWRSLPHRGQLVILTLARLSEPLVQTSLQAYMFYQLRSFDESLPDSTIAAQAGVLTSSFTGAQFITAMMWGRISDSDWAGRKLVLLIGLFGTMLSVLGFGFSKTFYQALFFRLCGGFLNGNIGVMRTMVSEIVQEKKYQSRAFLLFPMCFNCGIILGPILGGLLADPAGSYPQLFGHIQWLKQYPYAAPNILSAIFLLCSMLAVFFGLSETLVSIRHKEDIGCRWARKIGNVFRRRARRYQKVRASHNYMPILGSEQEGSDSRLQVPPIDSPPMTPRTPMRKRAVPRWKQKLPFRRIFTYNVVCTLVAHTLMATHLGTFNSLWFVFLSTPVADPAHPSPATHMRKLPFVFTGGLGMPPRDVGFAMAILGVIGITMQLFIYPQVNTRLGTVRSWRIFLFCFPIAYVLVPYLAIVPSKTSPPAEKDGILVWISLCFVLFVQVTGRTFALPATTILVNNACPHPSVLGTMHGIGQSLNSAGRTLGPSLGGYLFGVGLRHGVVGAVWWGLSALAAINCVASLWVKEGDGHEIVLDGDMEAENEWIKERESSESSERRRDLL</sequence>
<dbReference type="Proteomes" id="UP000256645">
    <property type="component" value="Unassembled WGS sequence"/>
</dbReference>
<dbReference type="AlphaFoldDB" id="A0A3D8QKI1"/>
<dbReference type="GO" id="GO:0016020">
    <property type="term" value="C:membrane"/>
    <property type="evidence" value="ECO:0007669"/>
    <property type="project" value="UniProtKB-SubCell"/>
</dbReference>
<evidence type="ECO:0000256" key="6">
    <source>
        <dbReference type="SAM" id="MobiDB-lite"/>
    </source>
</evidence>
<dbReference type="PRINTS" id="PR01035">
    <property type="entry name" value="TCRTETA"/>
</dbReference>
<evidence type="ECO:0000256" key="1">
    <source>
        <dbReference type="ARBA" id="ARBA00004141"/>
    </source>
</evidence>
<dbReference type="CDD" id="cd17330">
    <property type="entry name" value="MFS_SLC46_TetA_like"/>
    <property type="match status" value="1"/>
</dbReference>
<protein>
    <recommendedName>
        <fullName evidence="8">Major facilitator superfamily (MFS) profile domain-containing protein</fullName>
    </recommendedName>
</protein>
<feature type="region of interest" description="Disordered" evidence="6">
    <location>
        <begin position="1"/>
        <end position="41"/>
    </location>
</feature>
<comment type="subcellular location">
    <subcellularLocation>
        <location evidence="1">Membrane</location>
        <topology evidence="1">Multi-pass membrane protein</topology>
    </subcellularLocation>
</comment>
<evidence type="ECO:0000313" key="9">
    <source>
        <dbReference type="EMBL" id="RDW62289.1"/>
    </source>
</evidence>
<keyword evidence="5 7" id="KW-0472">Membrane</keyword>
<feature type="transmembrane region" description="Helical" evidence="7">
    <location>
        <begin position="172"/>
        <end position="193"/>
    </location>
</feature>
<evidence type="ECO:0000256" key="5">
    <source>
        <dbReference type="ARBA" id="ARBA00023136"/>
    </source>
</evidence>
<dbReference type="Pfam" id="PF07690">
    <property type="entry name" value="MFS_1"/>
    <property type="match status" value="1"/>
</dbReference>
<feature type="domain" description="Major facilitator superfamily (MFS) profile" evidence="8">
    <location>
        <begin position="74"/>
        <end position="589"/>
    </location>
</feature>
<dbReference type="InterPro" id="IPR011701">
    <property type="entry name" value="MFS"/>
</dbReference>
<keyword evidence="4 7" id="KW-1133">Transmembrane helix</keyword>
<evidence type="ECO:0000256" key="7">
    <source>
        <dbReference type="SAM" id="Phobius"/>
    </source>
</evidence>
<dbReference type="OrthoDB" id="10262656at2759"/>
<dbReference type="Gene3D" id="1.20.1250.20">
    <property type="entry name" value="MFS general substrate transporter like domains"/>
    <property type="match status" value="1"/>
</dbReference>
<gene>
    <name evidence="9" type="ORF">BP6252_11722</name>
</gene>
<dbReference type="InterPro" id="IPR020846">
    <property type="entry name" value="MFS_dom"/>
</dbReference>
<feature type="transmembrane region" description="Helical" evidence="7">
    <location>
        <begin position="459"/>
        <end position="478"/>
    </location>
</feature>
<feature type="compositionally biased region" description="Basic and acidic residues" evidence="6">
    <location>
        <begin position="1"/>
        <end position="13"/>
    </location>
</feature>